<dbReference type="EMBL" id="FOSX01000055">
    <property type="protein sequence ID" value="SFL08632.1"/>
    <property type="molecule type" value="Genomic_DNA"/>
</dbReference>
<dbReference type="Proteomes" id="UP000199579">
    <property type="component" value="Unassembled WGS sequence"/>
</dbReference>
<proteinExistence type="predicted"/>
<evidence type="ECO:0000313" key="4">
    <source>
        <dbReference type="Proteomes" id="UP000199579"/>
    </source>
</evidence>
<accession>A0A1I4ESD7</accession>
<protein>
    <submittedName>
        <fullName evidence="2">Uncharacterized protein</fullName>
    </submittedName>
</protein>
<dbReference type="RefSeq" id="WP_170854515.1">
    <property type="nucleotide sequence ID" value="NZ_FOKJ01000065.1"/>
</dbReference>
<keyword evidence="3" id="KW-1185">Reference proteome</keyword>
<organism evidence="2 4">
    <name type="scientific">Azotobacter beijerinckii</name>
    <dbReference type="NCBI Taxonomy" id="170623"/>
    <lineage>
        <taxon>Bacteria</taxon>
        <taxon>Pseudomonadati</taxon>
        <taxon>Pseudomonadota</taxon>
        <taxon>Gammaproteobacteria</taxon>
        <taxon>Pseudomonadales</taxon>
        <taxon>Pseudomonadaceae</taxon>
        <taxon>Azotobacter</taxon>
    </lineage>
</organism>
<sequence length="256" mass="27895">MPLRLEAGIQFLLPAQLIAQLLHLGLQGPELSLGGLLQPFQRGLVVMVQIADMQALPLDQVGSLLALLVIPVLAGQDPGSSDRPLPPRHAQTRRRPAGRRCLVLFAEQAKMIALGRIAQRQQILRLGIPQVHLMPRHRALATADQANRSATEIHPRATPLGQLPQGNIPAGIGRAVLIEIHVKENCGPHLSPGGNQQIGETHLLIGQIRQADDAIEYGLELRKEHFPAHAALIEEHHGLNHFLFFLHGLGLLSCFS</sequence>
<dbReference type="EMBL" id="FOKJ01000065">
    <property type="protein sequence ID" value="SFB50974.1"/>
    <property type="molecule type" value="Genomic_DNA"/>
</dbReference>
<evidence type="ECO:0000313" key="2">
    <source>
        <dbReference type="EMBL" id="SFL08632.1"/>
    </source>
</evidence>
<dbReference type="AlphaFoldDB" id="A0A1I4ESD7"/>
<gene>
    <name evidence="1" type="ORF">SAMN04244571_03365</name>
    <name evidence="2" type="ORF">SAMN04244574_03047</name>
</gene>
<evidence type="ECO:0000313" key="3">
    <source>
        <dbReference type="Proteomes" id="UP000198861"/>
    </source>
</evidence>
<evidence type="ECO:0000313" key="1">
    <source>
        <dbReference type="EMBL" id="SFB50974.1"/>
    </source>
</evidence>
<dbReference type="Proteomes" id="UP000198861">
    <property type="component" value="Unassembled WGS sequence"/>
</dbReference>
<reference evidence="1 3" key="2">
    <citation type="submission" date="2016-10" db="EMBL/GenBank/DDBJ databases">
        <authorList>
            <person name="Varghese N."/>
            <person name="Submissions S."/>
        </authorList>
    </citation>
    <scope>NUCLEOTIDE SEQUENCE [LARGE SCALE GENOMIC DNA]</scope>
    <source>
        <strain evidence="1 3">DSM 282</strain>
    </source>
</reference>
<reference evidence="2 4" key="1">
    <citation type="submission" date="2016-10" db="EMBL/GenBank/DDBJ databases">
        <authorList>
            <person name="de Groot N.N."/>
        </authorList>
    </citation>
    <scope>NUCLEOTIDE SEQUENCE [LARGE SCALE GENOMIC DNA]</scope>
    <source>
        <strain evidence="2 4">DSM 381</strain>
    </source>
</reference>
<name>A0A1I4ESD7_9GAMM</name>